<reference evidence="2" key="1">
    <citation type="submission" date="2021-01" db="EMBL/GenBank/DDBJ databases">
        <authorList>
            <person name="Corre E."/>
            <person name="Pelletier E."/>
            <person name="Niang G."/>
            <person name="Scheremetjew M."/>
            <person name="Finn R."/>
            <person name="Kale V."/>
            <person name="Holt S."/>
            <person name="Cochrane G."/>
            <person name="Meng A."/>
            <person name="Brown T."/>
            <person name="Cohen L."/>
        </authorList>
    </citation>
    <scope>NUCLEOTIDE SEQUENCE</scope>
    <source>
        <strain evidence="2">OF101</strain>
    </source>
</reference>
<organism evidence="2">
    <name type="scientific">Alexandrium catenella</name>
    <name type="common">Red tide dinoflagellate</name>
    <name type="synonym">Gonyaulax catenella</name>
    <dbReference type="NCBI Taxonomy" id="2925"/>
    <lineage>
        <taxon>Eukaryota</taxon>
        <taxon>Sar</taxon>
        <taxon>Alveolata</taxon>
        <taxon>Dinophyceae</taxon>
        <taxon>Gonyaulacales</taxon>
        <taxon>Pyrocystaceae</taxon>
        <taxon>Alexandrium</taxon>
    </lineage>
</organism>
<gene>
    <name evidence="2" type="ORF">ACAT0790_LOCUS63691</name>
</gene>
<keyword evidence="1" id="KW-1133">Transmembrane helix</keyword>
<protein>
    <submittedName>
        <fullName evidence="2">Uncharacterized protein</fullName>
    </submittedName>
</protein>
<evidence type="ECO:0000313" key="2">
    <source>
        <dbReference type="EMBL" id="CAD9186917.1"/>
    </source>
</evidence>
<name>A0A7S1WTQ4_ALECA</name>
<keyword evidence="1" id="KW-0812">Transmembrane</keyword>
<keyword evidence="1" id="KW-0472">Membrane</keyword>
<sequence>MQEVDSAYYVLLLTVALIIVGCSLLIYTFELYRLHPSWAPIHKFDGLGNEDLRISQGVIHQYVDSFKDLDPLQEYLVSKGSFETDAPGLGYRFSRTLEDKVGDDVFVEWGTAVRGTTSGDGWLQVEGMYLPMMLDGCPVVHLQSKTYGSLGKSTWGTCEVPWMQAERIVHPVHGEVTMRHGFADTQFLRQHSATWARDEPHFIQEAGLSCPVSIKSYGSTMPQSMV</sequence>
<dbReference type="AlphaFoldDB" id="A0A7S1WTQ4"/>
<accession>A0A7S1WTQ4</accession>
<dbReference type="EMBL" id="HBGE01106799">
    <property type="protein sequence ID" value="CAD9186917.1"/>
    <property type="molecule type" value="Transcribed_RNA"/>
</dbReference>
<proteinExistence type="predicted"/>
<feature type="transmembrane region" description="Helical" evidence="1">
    <location>
        <begin position="6"/>
        <end position="27"/>
    </location>
</feature>
<evidence type="ECO:0000256" key="1">
    <source>
        <dbReference type="SAM" id="Phobius"/>
    </source>
</evidence>